<dbReference type="SUPFAM" id="SSF141868">
    <property type="entry name" value="EAL domain-like"/>
    <property type="match status" value="1"/>
</dbReference>
<dbReference type="InterPro" id="IPR001789">
    <property type="entry name" value="Sig_transdc_resp-reg_receiver"/>
</dbReference>
<dbReference type="CDD" id="cd01948">
    <property type="entry name" value="EAL"/>
    <property type="match status" value="1"/>
</dbReference>
<evidence type="ECO:0000313" key="6">
    <source>
        <dbReference type="Proteomes" id="UP001248581"/>
    </source>
</evidence>
<feature type="modified residue" description="4-aspartylphosphate" evidence="1">
    <location>
        <position position="62"/>
    </location>
</feature>
<dbReference type="Gene3D" id="3.20.20.450">
    <property type="entry name" value="EAL domain"/>
    <property type="match status" value="1"/>
</dbReference>
<dbReference type="SMART" id="SM00052">
    <property type="entry name" value="EAL"/>
    <property type="match status" value="1"/>
</dbReference>
<protein>
    <submittedName>
        <fullName evidence="5">EAL domain-containing protein</fullName>
    </submittedName>
</protein>
<name>A0ABY9TN11_9GAMM</name>
<dbReference type="InterPro" id="IPR029787">
    <property type="entry name" value="Nucleotide_cyclase"/>
</dbReference>
<accession>A0ABY9TN11</accession>
<dbReference type="PROSITE" id="PS50883">
    <property type="entry name" value="EAL"/>
    <property type="match status" value="1"/>
</dbReference>
<dbReference type="RefSeq" id="WP_348389343.1">
    <property type="nucleotide sequence ID" value="NZ_CP134146.1"/>
</dbReference>
<dbReference type="EMBL" id="CP134146">
    <property type="protein sequence ID" value="WNC70202.1"/>
    <property type="molecule type" value="Genomic_DNA"/>
</dbReference>
<dbReference type="InterPro" id="IPR011006">
    <property type="entry name" value="CheY-like_superfamily"/>
</dbReference>
<feature type="domain" description="GGDEF" evidence="4">
    <location>
        <begin position="179"/>
        <end position="324"/>
    </location>
</feature>
<dbReference type="InterPro" id="IPR000160">
    <property type="entry name" value="GGDEF_dom"/>
</dbReference>
<dbReference type="Gene3D" id="3.30.70.270">
    <property type="match status" value="1"/>
</dbReference>
<evidence type="ECO:0000313" key="5">
    <source>
        <dbReference type="EMBL" id="WNC70202.1"/>
    </source>
</evidence>
<evidence type="ECO:0000259" key="3">
    <source>
        <dbReference type="PROSITE" id="PS50883"/>
    </source>
</evidence>
<dbReference type="Pfam" id="PF00072">
    <property type="entry name" value="Response_reg"/>
    <property type="match status" value="1"/>
</dbReference>
<dbReference type="SUPFAM" id="SSF52172">
    <property type="entry name" value="CheY-like"/>
    <property type="match status" value="1"/>
</dbReference>
<dbReference type="PANTHER" id="PTHR44757">
    <property type="entry name" value="DIGUANYLATE CYCLASE DGCP"/>
    <property type="match status" value="1"/>
</dbReference>
<dbReference type="PROSITE" id="PS50110">
    <property type="entry name" value="RESPONSE_REGULATORY"/>
    <property type="match status" value="1"/>
</dbReference>
<dbReference type="SMART" id="SM00267">
    <property type="entry name" value="GGDEF"/>
    <property type="match status" value="1"/>
</dbReference>
<dbReference type="PANTHER" id="PTHR44757:SF2">
    <property type="entry name" value="BIOFILM ARCHITECTURE MAINTENANCE PROTEIN MBAA"/>
    <property type="match status" value="1"/>
</dbReference>
<evidence type="ECO:0000256" key="1">
    <source>
        <dbReference type="PROSITE-ProRule" id="PRU00169"/>
    </source>
</evidence>
<dbReference type="NCBIfam" id="TIGR00254">
    <property type="entry name" value="GGDEF"/>
    <property type="match status" value="1"/>
</dbReference>
<dbReference type="InterPro" id="IPR001633">
    <property type="entry name" value="EAL_dom"/>
</dbReference>
<dbReference type="InterPro" id="IPR043128">
    <property type="entry name" value="Rev_trsase/Diguanyl_cyclase"/>
</dbReference>
<dbReference type="CDD" id="cd01949">
    <property type="entry name" value="GGDEF"/>
    <property type="match status" value="1"/>
</dbReference>
<proteinExistence type="predicted"/>
<dbReference type="Pfam" id="PF00563">
    <property type="entry name" value="EAL"/>
    <property type="match status" value="1"/>
</dbReference>
<dbReference type="PROSITE" id="PS50887">
    <property type="entry name" value="GGDEF"/>
    <property type="match status" value="1"/>
</dbReference>
<keyword evidence="6" id="KW-1185">Reference proteome</keyword>
<dbReference type="Pfam" id="PF00990">
    <property type="entry name" value="GGDEF"/>
    <property type="match status" value="1"/>
</dbReference>
<dbReference type="InterPro" id="IPR035919">
    <property type="entry name" value="EAL_sf"/>
</dbReference>
<feature type="domain" description="Response regulatory" evidence="2">
    <location>
        <begin position="13"/>
        <end position="129"/>
    </location>
</feature>
<dbReference type="SMART" id="SM00448">
    <property type="entry name" value="REC"/>
    <property type="match status" value="1"/>
</dbReference>
<organism evidence="5 6">
    <name type="scientific">Thalassotalea nanhaiensis</name>
    <dbReference type="NCBI Taxonomy" id="3065648"/>
    <lineage>
        <taxon>Bacteria</taxon>
        <taxon>Pseudomonadati</taxon>
        <taxon>Pseudomonadota</taxon>
        <taxon>Gammaproteobacteria</taxon>
        <taxon>Alteromonadales</taxon>
        <taxon>Colwelliaceae</taxon>
        <taxon>Thalassotalea</taxon>
    </lineage>
</organism>
<sequence length="592" mass="66463">MNNAELNLYNKAKVLICDDDPTYLILMRDTLEAQGFEVIEAADGDTALIKFFTMQPDVILLDVEMPGLSGYEVCQQIRAHKSGKDVPILMVTGADDYKSILKSYEIGATDFLPKPIRWPMIAHRVRYMLRSRDALRELKDSQEKLKYLAYYDSLTGLANRESFNHHLEKFLLLAERSSHHVGVLFIDLDRFKRINDTLGHGFGDRVLQKVAKVLESNLRNSDLLARGNDEVLTSEVARLGGDEFTVFLSQVDHVDDIAQVAQRIIQSLSKPIKIDQFEVTVTPSIGISVYPDDGLNVTNLMKNADVAMYHAKEQGRCCFKFYSDSLNCRAIERLELEQELRKALQNDEFELYYQPQIDVEKDQIVSVEALIRWHNPKHGLISPAEFIPIAEETGLIIDIGEWVLKTACQQAKLWLDQSGNECRVSVNLSSVQFKRGSLVGFIQTVLEETALPANLLELELTESAIMTDVEENIVRLQQIKALGVGIAIDDFGTGYSSLSYLKKFPISTLKIDRSFITDIDTSADAAAIVKAIIVLAETLNLDVIAEGVETKGQLQILQSFNCSLIQGYLFSPPINANNFEKLLINDLHLVAS</sequence>
<dbReference type="Gene3D" id="3.40.50.2300">
    <property type="match status" value="1"/>
</dbReference>
<feature type="domain" description="EAL" evidence="3">
    <location>
        <begin position="333"/>
        <end position="587"/>
    </location>
</feature>
<gene>
    <name evidence="5" type="ORF">RI845_08685</name>
</gene>
<evidence type="ECO:0000259" key="4">
    <source>
        <dbReference type="PROSITE" id="PS50887"/>
    </source>
</evidence>
<dbReference type="InterPro" id="IPR052155">
    <property type="entry name" value="Biofilm_reg_signaling"/>
</dbReference>
<dbReference type="Proteomes" id="UP001248581">
    <property type="component" value="Chromosome"/>
</dbReference>
<evidence type="ECO:0000259" key="2">
    <source>
        <dbReference type="PROSITE" id="PS50110"/>
    </source>
</evidence>
<reference evidence="6" key="1">
    <citation type="submission" date="2023-09" db="EMBL/GenBank/DDBJ databases">
        <authorList>
            <person name="Zhang C."/>
        </authorList>
    </citation>
    <scope>NUCLEOTIDE SEQUENCE [LARGE SCALE GENOMIC DNA]</scope>
    <source>
        <strain evidence="6">SQ345</strain>
    </source>
</reference>
<dbReference type="SUPFAM" id="SSF55073">
    <property type="entry name" value="Nucleotide cyclase"/>
    <property type="match status" value="1"/>
</dbReference>
<keyword evidence="1" id="KW-0597">Phosphoprotein</keyword>